<organism evidence="1 2">
    <name type="scientific">Eiseniibacteriota bacterium</name>
    <dbReference type="NCBI Taxonomy" id="2212470"/>
    <lineage>
        <taxon>Bacteria</taxon>
        <taxon>Candidatus Eiseniibacteriota</taxon>
    </lineage>
</organism>
<reference evidence="1 2" key="1">
    <citation type="journal article" date="2019" name="Nat. Microbiol.">
        <title>Mediterranean grassland soil C-N compound turnover is dependent on rainfall and depth, and is mediated by genomically divergent microorganisms.</title>
        <authorList>
            <person name="Diamond S."/>
            <person name="Andeer P.F."/>
            <person name="Li Z."/>
            <person name="Crits-Christoph A."/>
            <person name="Burstein D."/>
            <person name="Anantharaman K."/>
            <person name="Lane K.R."/>
            <person name="Thomas B.C."/>
            <person name="Pan C."/>
            <person name="Northen T.R."/>
            <person name="Banfield J.F."/>
        </authorList>
    </citation>
    <scope>NUCLEOTIDE SEQUENCE [LARGE SCALE GENOMIC DNA]</scope>
    <source>
        <strain evidence="1">WS_3</strain>
    </source>
</reference>
<evidence type="ECO:0000313" key="2">
    <source>
        <dbReference type="Proteomes" id="UP000320184"/>
    </source>
</evidence>
<evidence type="ECO:0000313" key="1">
    <source>
        <dbReference type="EMBL" id="TMQ52331.1"/>
    </source>
</evidence>
<accession>A0A538SLT9</accession>
<comment type="caution">
    <text evidence="1">The sequence shown here is derived from an EMBL/GenBank/DDBJ whole genome shotgun (WGS) entry which is preliminary data.</text>
</comment>
<proteinExistence type="predicted"/>
<dbReference type="AlphaFoldDB" id="A0A538SLT9"/>
<gene>
    <name evidence="1" type="ORF">E6K73_03065</name>
</gene>
<dbReference type="EMBL" id="VBOT01000036">
    <property type="protein sequence ID" value="TMQ52331.1"/>
    <property type="molecule type" value="Genomic_DNA"/>
</dbReference>
<dbReference type="Pfam" id="PF07606">
    <property type="entry name" value="DUF1569"/>
    <property type="match status" value="1"/>
</dbReference>
<dbReference type="Proteomes" id="UP000320184">
    <property type="component" value="Unassembled WGS sequence"/>
</dbReference>
<dbReference type="InterPro" id="IPR011463">
    <property type="entry name" value="DUF1569"/>
</dbReference>
<name>A0A538SLT9_UNCEI</name>
<dbReference type="Gene3D" id="1.20.120.450">
    <property type="entry name" value="dinb family like domain"/>
    <property type="match status" value="1"/>
</dbReference>
<dbReference type="InterPro" id="IPR034660">
    <property type="entry name" value="DinB/YfiT-like"/>
</dbReference>
<protein>
    <submittedName>
        <fullName evidence="1">DUF1569 domain-containing protein</fullName>
    </submittedName>
</protein>
<sequence length="155" mass="17843">MEYMKTLARQRDKAEILERLSRLRPDSARRWGRMSAHQMMCHLADALRMATGQKPVTLDTSLFKRTVLKWLVLYVPLPWPHGIMTSPEIDQERGGTRPVEFAADVAGVEALLEVVAARPPGLDRQVHPFFGRMSDAAWLRWAYLHMDHHLRQFGA</sequence>